<evidence type="ECO:0000256" key="1">
    <source>
        <dbReference type="ARBA" id="ARBA00004442"/>
    </source>
</evidence>
<keyword evidence="5" id="KW-1185">Reference proteome</keyword>
<dbReference type="Gene3D" id="2.40.170.20">
    <property type="entry name" value="TonB-dependent receptor, beta-barrel domain"/>
    <property type="match status" value="1"/>
</dbReference>
<evidence type="ECO:0000313" key="4">
    <source>
        <dbReference type="EMBL" id="MFD2095727.1"/>
    </source>
</evidence>
<gene>
    <name evidence="4" type="ORF">ACFSJ3_07000</name>
</gene>
<name>A0ABW4XKQ8_9GAMM</name>
<dbReference type="RefSeq" id="WP_345340203.1">
    <property type="nucleotide sequence ID" value="NZ_BAABLI010000014.1"/>
</dbReference>
<proteinExistence type="predicted"/>
<dbReference type="EMBL" id="JBHUHT010000009">
    <property type="protein sequence ID" value="MFD2095727.1"/>
    <property type="molecule type" value="Genomic_DNA"/>
</dbReference>
<keyword evidence="3" id="KW-0998">Cell outer membrane</keyword>
<reference evidence="5" key="1">
    <citation type="journal article" date="2019" name="Int. J. Syst. Evol. Microbiol.">
        <title>The Global Catalogue of Microorganisms (GCM) 10K type strain sequencing project: providing services to taxonomists for standard genome sequencing and annotation.</title>
        <authorList>
            <consortium name="The Broad Institute Genomics Platform"/>
            <consortium name="The Broad Institute Genome Sequencing Center for Infectious Disease"/>
            <person name="Wu L."/>
            <person name="Ma J."/>
        </authorList>
    </citation>
    <scope>NUCLEOTIDE SEQUENCE [LARGE SCALE GENOMIC DNA]</scope>
    <source>
        <strain evidence="5">CGMCC 1.10992</strain>
    </source>
</reference>
<comment type="subcellular location">
    <subcellularLocation>
        <location evidence="1">Cell outer membrane</location>
    </subcellularLocation>
</comment>
<dbReference type="Proteomes" id="UP001597380">
    <property type="component" value="Unassembled WGS sequence"/>
</dbReference>
<keyword evidence="2" id="KW-0472">Membrane</keyword>
<dbReference type="InterPro" id="IPR036942">
    <property type="entry name" value="Beta-barrel_TonB_sf"/>
</dbReference>
<dbReference type="InterPro" id="IPR018759">
    <property type="entry name" value="BBP2_2"/>
</dbReference>
<dbReference type="SUPFAM" id="SSF56935">
    <property type="entry name" value="Porins"/>
    <property type="match status" value="1"/>
</dbReference>
<evidence type="ECO:0000313" key="5">
    <source>
        <dbReference type="Proteomes" id="UP001597380"/>
    </source>
</evidence>
<protein>
    <submittedName>
        <fullName evidence="4">Outer membrane beta-barrel protein</fullName>
    </submittedName>
</protein>
<comment type="caution">
    <text evidence="4">The sequence shown here is derived from an EMBL/GenBank/DDBJ whole genome shotgun (WGS) entry which is preliminary data.</text>
</comment>
<dbReference type="Pfam" id="PF10082">
    <property type="entry name" value="BBP2_2"/>
    <property type="match status" value="1"/>
</dbReference>
<organism evidence="4 5">
    <name type="scientific">Corallincola platygyrae</name>
    <dbReference type="NCBI Taxonomy" id="1193278"/>
    <lineage>
        <taxon>Bacteria</taxon>
        <taxon>Pseudomonadati</taxon>
        <taxon>Pseudomonadota</taxon>
        <taxon>Gammaproteobacteria</taxon>
        <taxon>Alteromonadales</taxon>
        <taxon>Psychromonadaceae</taxon>
        <taxon>Corallincola</taxon>
    </lineage>
</organism>
<evidence type="ECO:0000256" key="3">
    <source>
        <dbReference type="ARBA" id="ARBA00023237"/>
    </source>
</evidence>
<evidence type="ECO:0000256" key="2">
    <source>
        <dbReference type="ARBA" id="ARBA00023136"/>
    </source>
</evidence>
<accession>A0ABW4XKQ8</accession>
<sequence>MSTAIVGQVSASEFEPAKIELGNGFTMRPMLGAALGYDDNTTRTRGDKTDSFFSVFAPGANIGYGDQVSNATLGYRATIGTYFDSSDDDYLDHSVLAALHHEFTARHRIDLSYNFDRGHDARGTGVSEGNGENVNEPVEWDQNKVALTYGFGVPTATVNLDFNFEYDDKEYANFRDVTRFRDYDTVGGGVVVYWNVMPKTSLLIDSEVKSISYDVVEQDGVSRDSDVTRVLAGVRWEATGKTTGVAKLGYEDKDFDDSGREDFEDVSWEVGVEWTPVEYSTVEFSTGRRSKDPDTFGDYIKETSVELGWTHYWLDRFSTNLGIAYVDEQFTGIDRDDELWVTKVGATYDMKRWLQFALTYQYQDQDSDVDSIKYDRNQVLLGVKVAM</sequence>